<dbReference type="RefSeq" id="WP_341672540.1">
    <property type="nucleotide sequence ID" value="NZ_JBBYHV010000001.1"/>
</dbReference>
<dbReference type="GO" id="GO:0004805">
    <property type="term" value="F:trehalose-phosphatase activity"/>
    <property type="evidence" value="ECO:0007669"/>
    <property type="project" value="UniProtKB-EC"/>
</dbReference>
<dbReference type="Proteomes" id="UP001497045">
    <property type="component" value="Unassembled WGS sequence"/>
</dbReference>
<dbReference type="NCBIfam" id="TIGR00685">
    <property type="entry name" value="T6PP"/>
    <property type="match status" value="1"/>
</dbReference>
<dbReference type="EC" id="3.1.3.12" evidence="4"/>
<sequence length="244" mass="25269">MSSLPLPPDLDALDREGPLALFLDFDGTLVDIAPTPDGIAVPAELAQALCHLRDRLGGRLALVSGRALDDLERHLGPLAIARAGSHGSDCRAADGTVLGAAPAGLPETLLAAIHDFAASEGFDTEDKPHGAALHFRSNPSLEGKGLAFAEHFASEHGLQVKRGKCVIELVASGADKAAAVRNIMQAAPFHGALPVFVGDDVTDEDGMRAAAELGGFGIAVGERPSDNARYSLESPAAVQHWLGL</sequence>
<name>A0ABU9IC75_9SPHN</name>
<organism evidence="5 6">
    <name type="scientific">Aurantiacibacter gilvus</name>
    <dbReference type="NCBI Taxonomy" id="3139141"/>
    <lineage>
        <taxon>Bacteria</taxon>
        <taxon>Pseudomonadati</taxon>
        <taxon>Pseudomonadota</taxon>
        <taxon>Alphaproteobacteria</taxon>
        <taxon>Sphingomonadales</taxon>
        <taxon>Erythrobacteraceae</taxon>
        <taxon>Aurantiacibacter</taxon>
    </lineage>
</organism>
<comment type="catalytic activity">
    <reaction evidence="4">
        <text>alpha,alpha-trehalose 6-phosphate + H2O = alpha,alpha-trehalose + phosphate</text>
        <dbReference type="Rhea" id="RHEA:23420"/>
        <dbReference type="ChEBI" id="CHEBI:15377"/>
        <dbReference type="ChEBI" id="CHEBI:16551"/>
        <dbReference type="ChEBI" id="CHEBI:43474"/>
        <dbReference type="ChEBI" id="CHEBI:58429"/>
        <dbReference type="EC" id="3.1.3.12"/>
    </reaction>
</comment>
<dbReference type="Gene3D" id="3.30.70.1020">
    <property type="entry name" value="Trehalose-6-phosphate phosphatase related protein, domain 2"/>
    <property type="match status" value="1"/>
</dbReference>
<comment type="caution">
    <text evidence="5">The sequence shown here is derived from an EMBL/GenBank/DDBJ whole genome shotgun (WGS) entry which is preliminary data.</text>
</comment>
<gene>
    <name evidence="5" type="primary">otsB</name>
    <name evidence="5" type="ORF">AAEO60_05005</name>
</gene>
<accession>A0ABU9IC75</accession>
<dbReference type="InterPro" id="IPR003337">
    <property type="entry name" value="Trehalose_PPase"/>
</dbReference>
<evidence type="ECO:0000313" key="5">
    <source>
        <dbReference type="EMBL" id="MEL1250022.1"/>
    </source>
</evidence>
<keyword evidence="3 4" id="KW-0378">Hydrolase</keyword>
<dbReference type="InterPro" id="IPR023214">
    <property type="entry name" value="HAD_sf"/>
</dbReference>
<evidence type="ECO:0000256" key="4">
    <source>
        <dbReference type="RuleBase" id="RU361117"/>
    </source>
</evidence>
<dbReference type="SUPFAM" id="SSF56784">
    <property type="entry name" value="HAD-like"/>
    <property type="match status" value="1"/>
</dbReference>
<proteinExistence type="inferred from homology"/>
<reference evidence="5 6" key="1">
    <citation type="submission" date="2024-04" db="EMBL/GenBank/DDBJ databases">
        <title>Aurantiacibacter sp. DGU6 16S ribosomal RNA gene Genome sequencing and assembly.</title>
        <authorList>
            <person name="Park S."/>
        </authorList>
    </citation>
    <scope>NUCLEOTIDE SEQUENCE [LARGE SCALE GENOMIC DNA]</scope>
    <source>
        <strain evidence="5 6">DGU6</strain>
    </source>
</reference>
<dbReference type="InterPro" id="IPR036412">
    <property type="entry name" value="HAD-like_sf"/>
</dbReference>
<comment type="function">
    <text evidence="4">Removes the phosphate from trehalose 6-phosphate to produce free trehalose.</text>
</comment>
<dbReference type="NCBIfam" id="TIGR01484">
    <property type="entry name" value="HAD-SF-IIB"/>
    <property type="match status" value="1"/>
</dbReference>
<comment type="pathway">
    <text evidence="1 4">Glycan biosynthesis; trehalose biosynthesis.</text>
</comment>
<keyword evidence="4" id="KW-0479">Metal-binding</keyword>
<dbReference type="Pfam" id="PF02358">
    <property type="entry name" value="Trehalose_PPase"/>
    <property type="match status" value="1"/>
</dbReference>
<dbReference type="PANTHER" id="PTHR43768">
    <property type="entry name" value="TREHALOSE 6-PHOSPHATE PHOSPHATASE"/>
    <property type="match status" value="1"/>
</dbReference>
<dbReference type="Gene3D" id="3.40.50.1000">
    <property type="entry name" value="HAD superfamily/HAD-like"/>
    <property type="match status" value="1"/>
</dbReference>
<evidence type="ECO:0000256" key="2">
    <source>
        <dbReference type="ARBA" id="ARBA00008770"/>
    </source>
</evidence>
<evidence type="ECO:0000256" key="3">
    <source>
        <dbReference type="ARBA" id="ARBA00022801"/>
    </source>
</evidence>
<keyword evidence="6" id="KW-1185">Reference proteome</keyword>
<comment type="cofactor">
    <cofactor evidence="4">
        <name>Mg(2+)</name>
        <dbReference type="ChEBI" id="CHEBI:18420"/>
    </cofactor>
</comment>
<dbReference type="PANTHER" id="PTHR43768:SF3">
    <property type="entry name" value="TREHALOSE 6-PHOSPHATE PHOSPHATASE"/>
    <property type="match status" value="1"/>
</dbReference>
<dbReference type="InterPro" id="IPR006379">
    <property type="entry name" value="HAD-SF_hydro_IIB"/>
</dbReference>
<evidence type="ECO:0000256" key="1">
    <source>
        <dbReference type="ARBA" id="ARBA00005199"/>
    </source>
</evidence>
<protein>
    <recommendedName>
        <fullName evidence="4">Trehalose 6-phosphate phosphatase</fullName>
        <ecNumber evidence="4">3.1.3.12</ecNumber>
    </recommendedName>
</protein>
<dbReference type="EMBL" id="JBBYHV010000001">
    <property type="protein sequence ID" value="MEL1250022.1"/>
    <property type="molecule type" value="Genomic_DNA"/>
</dbReference>
<comment type="similarity">
    <text evidence="2 4">Belongs to the trehalose phosphatase family.</text>
</comment>
<keyword evidence="4" id="KW-0460">Magnesium</keyword>
<dbReference type="InterPro" id="IPR044651">
    <property type="entry name" value="OTSB-like"/>
</dbReference>
<evidence type="ECO:0000313" key="6">
    <source>
        <dbReference type="Proteomes" id="UP001497045"/>
    </source>
</evidence>